<comment type="caution">
    <text evidence="1">The sequence shown here is derived from an EMBL/GenBank/DDBJ whole genome shotgun (WGS) entry which is preliminary data.</text>
</comment>
<dbReference type="EMBL" id="RXOC01000007">
    <property type="protein sequence ID" value="RXF69370.1"/>
    <property type="molecule type" value="Genomic_DNA"/>
</dbReference>
<protein>
    <submittedName>
        <fullName evidence="1">Uncharacterized protein</fullName>
    </submittedName>
</protein>
<reference evidence="1 2" key="1">
    <citation type="submission" date="2018-12" db="EMBL/GenBank/DDBJ databases">
        <title>The Draft Genome Sequence of the Soil Bacterium Pedobacter tournemirensis R1.</title>
        <authorList>
            <person name="He J."/>
        </authorList>
    </citation>
    <scope>NUCLEOTIDE SEQUENCE [LARGE SCALE GENOMIC DNA]</scope>
    <source>
        <strain evidence="1 2">R1</strain>
    </source>
</reference>
<dbReference type="Proteomes" id="UP000290848">
    <property type="component" value="Unassembled WGS sequence"/>
</dbReference>
<gene>
    <name evidence="1" type="ORF">EKH83_11840</name>
</gene>
<proteinExistence type="predicted"/>
<evidence type="ECO:0000313" key="1">
    <source>
        <dbReference type="EMBL" id="RXF69370.1"/>
    </source>
</evidence>
<accession>A0A4Q0M8A5</accession>
<name>A0A4Q0M8A5_9SPHI</name>
<sequence>MAELKPGVIGTISGKIDNVVASNWRAIKYLRGLAKTGRKDPSQLQVIHRAAFTLTYNFLSQLEDELNLGFGNMDTSRATAFNLAMGENMKAVGGTYPDLVLNFPSVVLSKGRLIRSKNAKLASTAPAIIDVTWGDLKKVKAQSLSDKVTLVAYDPTDDLAVSSSGEAVRGDYKFEFEVPESFSGHDVHVYLFFTRQDDKKNSQSDYCGTVAVF</sequence>
<dbReference type="Pfam" id="PF19781">
    <property type="entry name" value="DUF6266"/>
    <property type="match status" value="1"/>
</dbReference>
<dbReference type="RefSeq" id="WP_128769643.1">
    <property type="nucleotide sequence ID" value="NZ_RXOC01000007.1"/>
</dbReference>
<organism evidence="1 2">
    <name type="scientific">Arcticibacter tournemirensis</name>
    <dbReference type="NCBI Taxonomy" id="699437"/>
    <lineage>
        <taxon>Bacteria</taxon>
        <taxon>Pseudomonadati</taxon>
        <taxon>Bacteroidota</taxon>
        <taxon>Sphingobacteriia</taxon>
        <taxon>Sphingobacteriales</taxon>
        <taxon>Sphingobacteriaceae</taxon>
        <taxon>Arcticibacter</taxon>
    </lineage>
</organism>
<evidence type="ECO:0000313" key="2">
    <source>
        <dbReference type="Proteomes" id="UP000290848"/>
    </source>
</evidence>
<dbReference type="InterPro" id="IPR046233">
    <property type="entry name" value="DUF6266"/>
</dbReference>
<dbReference type="AlphaFoldDB" id="A0A4Q0M8A5"/>